<proteinExistence type="predicted"/>
<feature type="domain" description="Peptidase S74" evidence="1">
    <location>
        <begin position="49"/>
        <end position="150"/>
    </location>
</feature>
<sequence length="152" mass="16981">MTLDNVQNFQIDITPANPRLAGQGDQVVFYNTQTSTFNSIQVKNVYNYSDARAKTNIQPLANCMSGLKKLRTYSYKFKDEGTAAKAYTLRKGGHGKEYGLLAQEVEKVFPNLVVTDNEGKKLINYTELIPVLINAVQQLSSEVEELKGKISK</sequence>
<organism evidence="2 3">
    <name type="scientific">Bacteroides ovatus</name>
    <dbReference type="NCBI Taxonomy" id="28116"/>
    <lineage>
        <taxon>Bacteria</taxon>
        <taxon>Pseudomonadati</taxon>
        <taxon>Bacteroidota</taxon>
        <taxon>Bacteroidia</taxon>
        <taxon>Bacteroidales</taxon>
        <taxon>Bacteroidaceae</taxon>
        <taxon>Bacteroides</taxon>
    </lineage>
</organism>
<reference evidence="2 3" key="1">
    <citation type="journal article" date="2019" name="Nat. Med.">
        <title>A library of human gut bacterial isolates paired with longitudinal multiomics data enables mechanistic microbiome research.</title>
        <authorList>
            <person name="Poyet M."/>
            <person name="Groussin M."/>
            <person name="Gibbons S.M."/>
            <person name="Avila-Pacheco J."/>
            <person name="Jiang X."/>
            <person name="Kearney S.M."/>
            <person name="Perrotta A.R."/>
            <person name="Berdy B."/>
            <person name="Zhao S."/>
            <person name="Lieberman T.D."/>
            <person name="Swanson P.K."/>
            <person name="Smith M."/>
            <person name="Roesemann S."/>
            <person name="Alexander J.E."/>
            <person name="Rich S.A."/>
            <person name="Livny J."/>
            <person name="Vlamakis H."/>
            <person name="Clish C."/>
            <person name="Bullock K."/>
            <person name="Deik A."/>
            <person name="Scott J."/>
            <person name="Pierce K.A."/>
            <person name="Xavier R.J."/>
            <person name="Alm E.J."/>
        </authorList>
    </citation>
    <scope>NUCLEOTIDE SEQUENCE [LARGE SCALE GENOMIC DNA]</scope>
    <source>
        <strain evidence="2 3">BIOML-A160</strain>
    </source>
</reference>
<dbReference type="Pfam" id="PF13884">
    <property type="entry name" value="Peptidase_S74"/>
    <property type="match status" value="1"/>
</dbReference>
<accession>A0A9P3ZZN4</accession>
<dbReference type="InterPro" id="IPR030392">
    <property type="entry name" value="S74_ICA"/>
</dbReference>
<protein>
    <submittedName>
        <fullName evidence="2">Tail fiber domain-containing protein</fullName>
    </submittedName>
</protein>
<evidence type="ECO:0000259" key="1">
    <source>
        <dbReference type="PROSITE" id="PS51688"/>
    </source>
</evidence>
<evidence type="ECO:0000313" key="2">
    <source>
        <dbReference type="EMBL" id="KAA3929632.1"/>
    </source>
</evidence>
<dbReference type="EMBL" id="VWLB01000009">
    <property type="protein sequence ID" value="KAA3929632.1"/>
    <property type="molecule type" value="Genomic_DNA"/>
</dbReference>
<name>A0A9P3ZZN4_BACOV</name>
<comment type="caution">
    <text evidence="2">The sequence shown here is derived from an EMBL/GenBank/DDBJ whole genome shotgun (WGS) entry which is preliminary data.</text>
</comment>
<gene>
    <name evidence="2" type="ORF">F3F25_07435</name>
</gene>
<dbReference type="Proteomes" id="UP000365824">
    <property type="component" value="Unassembled WGS sequence"/>
</dbReference>
<dbReference type="PROSITE" id="PS51688">
    <property type="entry name" value="ICA"/>
    <property type="match status" value="1"/>
</dbReference>
<dbReference type="AlphaFoldDB" id="A0A9P3ZZN4"/>
<evidence type="ECO:0000313" key="3">
    <source>
        <dbReference type="Proteomes" id="UP000365824"/>
    </source>
</evidence>